<feature type="chain" id="PRO_5029821455" description="Non-specific lipid-transfer protein" evidence="2">
    <location>
        <begin position="26"/>
        <end position="117"/>
    </location>
</feature>
<dbReference type="Pfam" id="PF00234">
    <property type="entry name" value="Tryp_alpha_amyl"/>
    <property type="match status" value="1"/>
</dbReference>
<keyword evidence="1" id="KW-0446">Lipid-binding</keyword>
<dbReference type="AlphaFoldDB" id="A0A7J6WVP6"/>
<evidence type="ECO:0000313" key="4">
    <source>
        <dbReference type="EMBL" id="KAF5200575.1"/>
    </source>
</evidence>
<name>A0A7J6WVP6_THATH</name>
<dbReference type="PRINTS" id="PR00382">
    <property type="entry name" value="LIPIDTRNSFER"/>
</dbReference>
<keyword evidence="5" id="KW-1185">Reference proteome</keyword>
<gene>
    <name evidence="4" type="ORF">FRX31_009837</name>
</gene>
<dbReference type="InterPro" id="IPR036312">
    <property type="entry name" value="Bifun_inhib/LTP/seed_sf"/>
</dbReference>
<dbReference type="EMBL" id="JABWDY010010589">
    <property type="protein sequence ID" value="KAF5200575.1"/>
    <property type="molecule type" value="Genomic_DNA"/>
</dbReference>
<dbReference type="InterPro" id="IPR016140">
    <property type="entry name" value="Bifunc_inhib/LTP/seed_store"/>
</dbReference>
<dbReference type="GO" id="GO:0008289">
    <property type="term" value="F:lipid binding"/>
    <property type="evidence" value="ECO:0007669"/>
    <property type="project" value="UniProtKB-KW"/>
</dbReference>
<accession>A0A7J6WVP6</accession>
<reference evidence="4 5" key="1">
    <citation type="submission" date="2020-06" db="EMBL/GenBank/DDBJ databases">
        <title>Transcriptomic and genomic resources for Thalictrum thalictroides and T. hernandezii: Facilitating candidate gene discovery in an emerging model plant lineage.</title>
        <authorList>
            <person name="Arias T."/>
            <person name="Riano-Pachon D.M."/>
            <person name="Di Stilio V.S."/>
        </authorList>
    </citation>
    <scope>NUCLEOTIDE SEQUENCE [LARGE SCALE GENOMIC DNA]</scope>
    <source>
        <strain evidence="5">cv. WT478/WT964</strain>
        <tissue evidence="4">Leaves</tissue>
    </source>
</reference>
<proteinExistence type="inferred from homology"/>
<keyword evidence="1" id="KW-0813">Transport</keyword>
<dbReference type="SUPFAM" id="SSF47699">
    <property type="entry name" value="Bifunctional inhibitor/lipid-transfer protein/seed storage 2S albumin"/>
    <property type="match status" value="1"/>
</dbReference>
<feature type="domain" description="Bifunctional inhibitor/plant lipid transfer protein/seed storage helical" evidence="3">
    <location>
        <begin position="28"/>
        <end position="113"/>
    </location>
</feature>
<organism evidence="4 5">
    <name type="scientific">Thalictrum thalictroides</name>
    <name type="common">Rue-anemone</name>
    <name type="synonym">Anemone thalictroides</name>
    <dbReference type="NCBI Taxonomy" id="46969"/>
    <lineage>
        <taxon>Eukaryota</taxon>
        <taxon>Viridiplantae</taxon>
        <taxon>Streptophyta</taxon>
        <taxon>Embryophyta</taxon>
        <taxon>Tracheophyta</taxon>
        <taxon>Spermatophyta</taxon>
        <taxon>Magnoliopsida</taxon>
        <taxon>Ranunculales</taxon>
        <taxon>Ranunculaceae</taxon>
        <taxon>Thalictroideae</taxon>
        <taxon>Thalictrum</taxon>
    </lineage>
</organism>
<evidence type="ECO:0000313" key="5">
    <source>
        <dbReference type="Proteomes" id="UP000554482"/>
    </source>
</evidence>
<evidence type="ECO:0000256" key="1">
    <source>
        <dbReference type="RuleBase" id="RU000628"/>
    </source>
</evidence>
<dbReference type="GO" id="GO:0006869">
    <property type="term" value="P:lipid transport"/>
    <property type="evidence" value="ECO:0007669"/>
    <property type="project" value="InterPro"/>
</dbReference>
<dbReference type="OrthoDB" id="649864at2759"/>
<protein>
    <recommendedName>
        <fullName evidence="1">Non-specific lipid-transfer protein</fullName>
    </recommendedName>
</protein>
<comment type="function">
    <text evidence="1">Plant non-specific lipid-transfer proteins transfer phospholipids as well as galactolipids across membranes. May play a role in wax or cutin deposition in the cell walls of expanding epidermal cells and certain secretory tissues.</text>
</comment>
<keyword evidence="2" id="KW-0732">Signal</keyword>
<dbReference type="PANTHER" id="PTHR33076">
    <property type="entry name" value="NON-SPECIFIC LIPID-TRANSFER PROTEIN 2-RELATED"/>
    <property type="match status" value="1"/>
</dbReference>
<dbReference type="SMART" id="SM00499">
    <property type="entry name" value="AAI"/>
    <property type="match status" value="1"/>
</dbReference>
<dbReference type="Proteomes" id="UP000554482">
    <property type="component" value="Unassembled WGS sequence"/>
</dbReference>
<sequence>MMKKVAICVVVVLAMIQLMVKPSEAVNCVQVDLSLKQCVSYITGTAAEPATACCDGIKQLKGQVVTTADKRQACNCVKQAASLMPNIKGDAVSALPGKCGTPLSFPISKDFDCDSIP</sequence>
<dbReference type="CDD" id="cd01960">
    <property type="entry name" value="nsLTP1"/>
    <property type="match status" value="1"/>
</dbReference>
<comment type="caution">
    <text evidence="4">The sequence shown here is derived from an EMBL/GenBank/DDBJ whole genome shotgun (WGS) entry which is preliminary data.</text>
</comment>
<comment type="similarity">
    <text evidence="1">Belongs to the plant LTP family.</text>
</comment>
<feature type="signal peptide" evidence="2">
    <location>
        <begin position="1"/>
        <end position="25"/>
    </location>
</feature>
<dbReference type="Gene3D" id="1.10.110.10">
    <property type="entry name" value="Plant lipid-transfer and hydrophobic proteins"/>
    <property type="match status" value="1"/>
</dbReference>
<evidence type="ECO:0000259" key="3">
    <source>
        <dbReference type="SMART" id="SM00499"/>
    </source>
</evidence>
<dbReference type="InterPro" id="IPR000528">
    <property type="entry name" value="Plant_nsLTP"/>
</dbReference>
<evidence type="ECO:0000256" key="2">
    <source>
        <dbReference type="SAM" id="SignalP"/>
    </source>
</evidence>